<evidence type="ECO:0000256" key="7">
    <source>
        <dbReference type="ARBA" id="ARBA00022824"/>
    </source>
</evidence>
<comment type="caution">
    <text evidence="15">The sequence shown here is derived from an EMBL/GenBank/DDBJ whole genome shotgun (WGS) entry which is preliminary data.</text>
</comment>
<evidence type="ECO:0000256" key="3">
    <source>
        <dbReference type="ARBA" id="ARBA00004406"/>
    </source>
</evidence>
<keyword evidence="8" id="KW-0492">Microsome</keyword>
<dbReference type="AlphaFoldDB" id="A0A8S9Y202"/>
<evidence type="ECO:0000256" key="11">
    <source>
        <dbReference type="ARBA" id="ARBA00023033"/>
    </source>
</evidence>
<evidence type="ECO:0000256" key="4">
    <source>
        <dbReference type="ARBA" id="ARBA00010617"/>
    </source>
</evidence>
<evidence type="ECO:0000256" key="8">
    <source>
        <dbReference type="ARBA" id="ARBA00022848"/>
    </source>
</evidence>
<dbReference type="InterPro" id="IPR002401">
    <property type="entry name" value="Cyt_P450_E_grp-I"/>
</dbReference>
<dbReference type="GO" id="GO:0020037">
    <property type="term" value="F:heme binding"/>
    <property type="evidence" value="ECO:0007669"/>
    <property type="project" value="InterPro"/>
</dbReference>
<evidence type="ECO:0000256" key="10">
    <source>
        <dbReference type="ARBA" id="ARBA00023004"/>
    </source>
</evidence>
<comment type="similarity">
    <text evidence="4 14">Belongs to the cytochrome P450 family.</text>
</comment>
<evidence type="ECO:0008006" key="17">
    <source>
        <dbReference type="Google" id="ProtNLM"/>
    </source>
</evidence>
<evidence type="ECO:0000256" key="13">
    <source>
        <dbReference type="PIRSR" id="PIRSR602401-1"/>
    </source>
</evidence>
<dbReference type="GO" id="GO:0004497">
    <property type="term" value="F:monooxygenase activity"/>
    <property type="evidence" value="ECO:0007669"/>
    <property type="project" value="UniProtKB-KW"/>
</dbReference>
<accession>A0A8S9Y202</accession>
<dbReference type="PRINTS" id="PR00463">
    <property type="entry name" value="EP450I"/>
</dbReference>
<comment type="subcellular location">
    <subcellularLocation>
        <location evidence="3">Endoplasmic reticulum membrane</location>
        <topology evidence="3">Peripheral membrane protein</topology>
    </subcellularLocation>
    <subcellularLocation>
        <location evidence="2">Microsome membrane</location>
        <topology evidence="2">Peripheral membrane protein</topology>
    </subcellularLocation>
</comment>
<dbReference type="PRINTS" id="PR00385">
    <property type="entry name" value="P450"/>
</dbReference>
<keyword evidence="9 14" id="KW-0560">Oxidoreductase</keyword>
<dbReference type="SUPFAM" id="SSF48264">
    <property type="entry name" value="Cytochrome P450"/>
    <property type="match status" value="1"/>
</dbReference>
<gene>
    <name evidence="15" type="ORF">GE061_009989</name>
</gene>
<keyword evidence="6 13" id="KW-0479">Metal-binding</keyword>
<dbReference type="InterPro" id="IPR036396">
    <property type="entry name" value="Cyt_P450_sf"/>
</dbReference>
<keyword evidence="5 13" id="KW-0349">Heme</keyword>
<sequence length="491" mass="55770">MAEVTSLCVLIFFGFVAFAVFRWRRRELYRLAAKIPGPVGWPITGNAHMFVSVRSSEDLEQVLRKHAGDIGSGISKLWICSRFLVVLSEPEYIQTLLNHPSAVSKDELIYGQATTFLGRGIITRNGEKWARLRKPAIKVLHPKSIAEFELKMQKRLDELYTVLDTKAKNGGHFDISHYITRFCFDLLVETGAGVKTINELKTNSLNFPTFLEEALEEATLSSISLLTIFNLNPNFKLKKFGYKLTQISENIMRARLNATTSSAQDENKNCLNIMDLATSVGELEKLNFHETSKLANDFIVAGSDTPSKVIAGVLLMIAIHQDVQERMYQEMKDVFGDSDRPAEKKDLEKMKYLEMVLNEGLRHFGPVLTARRIDSDVPVGSYVLPKGSLVILTQYYVSFNSKFWERPYSFYPEHFTPEANQSRPKGAFLPFNAGPRGCPGKLYAMQVLRNTVSAIVRRYHITTEIEYHQVTYKFHLQRSAGNPIIKLARRL</sequence>
<dbReference type="GO" id="GO:0005789">
    <property type="term" value="C:endoplasmic reticulum membrane"/>
    <property type="evidence" value="ECO:0007669"/>
    <property type="project" value="UniProtKB-SubCell"/>
</dbReference>
<evidence type="ECO:0000256" key="5">
    <source>
        <dbReference type="ARBA" id="ARBA00022617"/>
    </source>
</evidence>
<organism evidence="15 16">
    <name type="scientific">Apolygus lucorum</name>
    <name type="common">Small green plant bug</name>
    <name type="synonym">Lygocoris lucorum</name>
    <dbReference type="NCBI Taxonomy" id="248454"/>
    <lineage>
        <taxon>Eukaryota</taxon>
        <taxon>Metazoa</taxon>
        <taxon>Ecdysozoa</taxon>
        <taxon>Arthropoda</taxon>
        <taxon>Hexapoda</taxon>
        <taxon>Insecta</taxon>
        <taxon>Pterygota</taxon>
        <taxon>Neoptera</taxon>
        <taxon>Paraneoptera</taxon>
        <taxon>Hemiptera</taxon>
        <taxon>Heteroptera</taxon>
        <taxon>Panheteroptera</taxon>
        <taxon>Cimicomorpha</taxon>
        <taxon>Miridae</taxon>
        <taxon>Mirini</taxon>
        <taxon>Apolygus</taxon>
    </lineage>
</organism>
<dbReference type="GO" id="GO:0005506">
    <property type="term" value="F:iron ion binding"/>
    <property type="evidence" value="ECO:0007669"/>
    <property type="project" value="InterPro"/>
</dbReference>
<protein>
    <recommendedName>
        <fullName evidence="17">Cytochrome P450</fullName>
    </recommendedName>
</protein>
<dbReference type="EMBL" id="WIXP02000002">
    <property type="protein sequence ID" value="KAF6215237.1"/>
    <property type="molecule type" value="Genomic_DNA"/>
</dbReference>
<evidence type="ECO:0000256" key="2">
    <source>
        <dbReference type="ARBA" id="ARBA00004174"/>
    </source>
</evidence>
<dbReference type="PANTHER" id="PTHR24291">
    <property type="entry name" value="CYTOCHROME P450 FAMILY 4"/>
    <property type="match status" value="1"/>
</dbReference>
<dbReference type="InterPro" id="IPR050196">
    <property type="entry name" value="Cytochrome_P450_Monoox"/>
</dbReference>
<dbReference type="Gene3D" id="1.10.630.10">
    <property type="entry name" value="Cytochrome P450"/>
    <property type="match status" value="1"/>
</dbReference>
<evidence type="ECO:0000256" key="9">
    <source>
        <dbReference type="ARBA" id="ARBA00023002"/>
    </source>
</evidence>
<evidence type="ECO:0000256" key="1">
    <source>
        <dbReference type="ARBA" id="ARBA00001971"/>
    </source>
</evidence>
<feature type="binding site" description="axial binding residue" evidence="13">
    <location>
        <position position="438"/>
    </location>
    <ligand>
        <name>heme</name>
        <dbReference type="ChEBI" id="CHEBI:30413"/>
    </ligand>
    <ligandPart>
        <name>Fe</name>
        <dbReference type="ChEBI" id="CHEBI:18248"/>
    </ligandPart>
</feature>
<evidence type="ECO:0000256" key="12">
    <source>
        <dbReference type="ARBA" id="ARBA00023136"/>
    </source>
</evidence>
<reference evidence="15" key="1">
    <citation type="journal article" date="2021" name="Mol. Ecol. Resour.">
        <title>Apolygus lucorum genome provides insights into omnivorousness and mesophyll feeding.</title>
        <authorList>
            <person name="Liu Y."/>
            <person name="Liu H."/>
            <person name="Wang H."/>
            <person name="Huang T."/>
            <person name="Liu B."/>
            <person name="Yang B."/>
            <person name="Yin L."/>
            <person name="Li B."/>
            <person name="Zhang Y."/>
            <person name="Zhang S."/>
            <person name="Jiang F."/>
            <person name="Zhang X."/>
            <person name="Ren Y."/>
            <person name="Wang B."/>
            <person name="Wang S."/>
            <person name="Lu Y."/>
            <person name="Wu K."/>
            <person name="Fan W."/>
            <person name="Wang G."/>
        </authorList>
    </citation>
    <scope>NUCLEOTIDE SEQUENCE</scope>
    <source>
        <strain evidence="15">12Hb</strain>
    </source>
</reference>
<dbReference type="GO" id="GO:0016705">
    <property type="term" value="F:oxidoreductase activity, acting on paired donors, with incorporation or reduction of molecular oxygen"/>
    <property type="evidence" value="ECO:0007669"/>
    <property type="project" value="InterPro"/>
</dbReference>
<dbReference type="InterPro" id="IPR017972">
    <property type="entry name" value="Cyt_P450_CS"/>
</dbReference>
<keyword evidence="11 14" id="KW-0503">Monooxygenase</keyword>
<comment type="cofactor">
    <cofactor evidence="1 13">
        <name>heme</name>
        <dbReference type="ChEBI" id="CHEBI:30413"/>
    </cofactor>
</comment>
<keyword evidence="7" id="KW-0256">Endoplasmic reticulum</keyword>
<dbReference type="PROSITE" id="PS00086">
    <property type="entry name" value="CYTOCHROME_P450"/>
    <property type="match status" value="1"/>
</dbReference>
<dbReference type="Proteomes" id="UP000466442">
    <property type="component" value="Unassembled WGS sequence"/>
</dbReference>
<dbReference type="InterPro" id="IPR001128">
    <property type="entry name" value="Cyt_P450"/>
</dbReference>
<name>A0A8S9Y202_APOLU</name>
<dbReference type="Pfam" id="PF00067">
    <property type="entry name" value="p450"/>
    <property type="match status" value="1"/>
</dbReference>
<dbReference type="OrthoDB" id="6624393at2759"/>
<proteinExistence type="inferred from homology"/>
<dbReference type="PANTHER" id="PTHR24291:SF189">
    <property type="entry name" value="CYTOCHROME P450 4C3-RELATED"/>
    <property type="match status" value="1"/>
</dbReference>
<evidence type="ECO:0000256" key="14">
    <source>
        <dbReference type="RuleBase" id="RU000461"/>
    </source>
</evidence>
<evidence type="ECO:0000313" key="15">
    <source>
        <dbReference type="EMBL" id="KAF6215237.1"/>
    </source>
</evidence>
<evidence type="ECO:0000313" key="16">
    <source>
        <dbReference type="Proteomes" id="UP000466442"/>
    </source>
</evidence>
<keyword evidence="12" id="KW-0472">Membrane</keyword>
<keyword evidence="10 13" id="KW-0408">Iron</keyword>
<evidence type="ECO:0000256" key="6">
    <source>
        <dbReference type="ARBA" id="ARBA00022723"/>
    </source>
</evidence>
<keyword evidence="16" id="KW-1185">Reference proteome</keyword>